<comment type="caution">
    <text evidence="6">The sequence shown here is derived from an EMBL/GenBank/DDBJ whole genome shotgun (WGS) entry which is preliminary data.</text>
</comment>
<feature type="chain" id="PRO_5043739937" description="Tail specific protease domain-containing protein" evidence="4">
    <location>
        <begin position="24"/>
        <end position="254"/>
    </location>
</feature>
<feature type="domain" description="Tail specific protease" evidence="5">
    <location>
        <begin position="4"/>
        <end position="167"/>
    </location>
</feature>
<keyword evidence="3" id="KW-0720">Serine protease</keyword>
<dbReference type="InterPro" id="IPR029045">
    <property type="entry name" value="ClpP/crotonase-like_dom_sf"/>
</dbReference>
<dbReference type="CDD" id="cd07560">
    <property type="entry name" value="Peptidase_S41_CPP"/>
    <property type="match status" value="1"/>
</dbReference>
<dbReference type="Pfam" id="PF03572">
    <property type="entry name" value="Peptidase_S41"/>
    <property type="match status" value="1"/>
</dbReference>
<dbReference type="PANTHER" id="PTHR32060:SF7">
    <property type="entry name" value="CARBOXYL-TERMINAL-PROCESSING PEPTIDASE 2, CHLOROPLASTIC"/>
    <property type="match status" value="1"/>
</dbReference>
<dbReference type="AlphaFoldDB" id="A0AAU9NTV3"/>
<dbReference type="InterPro" id="IPR004447">
    <property type="entry name" value="Peptidase_S41A"/>
</dbReference>
<evidence type="ECO:0000256" key="1">
    <source>
        <dbReference type="ARBA" id="ARBA00022670"/>
    </source>
</evidence>
<accession>A0AAU9NTV3</accession>
<evidence type="ECO:0000313" key="7">
    <source>
        <dbReference type="Proteomes" id="UP001157418"/>
    </source>
</evidence>
<evidence type="ECO:0000256" key="3">
    <source>
        <dbReference type="ARBA" id="ARBA00022825"/>
    </source>
</evidence>
<reference evidence="6 7" key="1">
    <citation type="submission" date="2022-01" db="EMBL/GenBank/DDBJ databases">
        <authorList>
            <person name="Xiong W."/>
            <person name="Schranz E."/>
        </authorList>
    </citation>
    <scope>NUCLEOTIDE SEQUENCE [LARGE SCALE GENOMIC DNA]</scope>
</reference>
<dbReference type="Gene3D" id="3.90.226.10">
    <property type="entry name" value="2-enoyl-CoA Hydratase, Chain A, domain 1"/>
    <property type="match status" value="1"/>
</dbReference>
<dbReference type="GO" id="GO:0006508">
    <property type="term" value="P:proteolysis"/>
    <property type="evidence" value="ECO:0007669"/>
    <property type="project" value="UniProtKB-KW"/>
</dbReference>
<dbReference type="SUPFAM" id="SSF52096">
    <property type="entry name" value="ClpP/crotonase"/>
    <property type="match status" value="1"/>
</dbReference>
<keyword evidence="4" id="KW-0732">Signal</keyword>
<dbReference type="PANTHER" id="PTHR32060">
    <property type="entry name" value="TAIL-SPECIFIC PROTEASE"/>
    <property type="match status" value="1"/>
</dbReference>
<evidence type="ECO:0000256" key="4">
    <source>
        <dbReference type="SAM" id="SignalP"/>
    </source>
</evidence>
<organism evidence="6 7">
    <name type="scientific">Lactuca virosa</name>
    <dbReference type="NCBI Taxonomy" id="75947"/>
    <lineage>
        <taxon>Eukaryota</taxon>
        <taxon>Viridiplantae</taxon>
        <taxon>Streptophyta</taxon>
        <taxon>Embryophyta</taxon>
        <taxon>Tracheophyta</taxon>
        <taxon>Spermatophyta</taxon>
        <taxon>Magnoliopsida</taxon>
        <taxon>eudicotyledons</taxon>
        <taxon>Gunneridae</taxon>
        <taxon>Pentapetalae</taxon>
        <taxon>asterids</taxon>
        <taxon>campanulids</taxon>
        <taxon>Asterales</taxon>
        <taxon>Asteraceae</taxon>
        <taxon>Cichorioideae</taxon>
        <taxon>Cichorieae</taxon>
        <taxon>Lactucinae</taxon>
        <taxon>Lactuca</taxon>
    </lineage>
</organism>
<sequence>MHIKEKLLLTCNKLLFLAAVKEAIETLRRDNVDAFVLDLRNNSGGLFPEGIEIARIWLNKGVIVYICDSRGVRDIYDTDGTNAIAASEPLAVLVNKGTASASEILAGALKDNKRAVLLGEPTFGKGKIQSVFELSDGSGLAVTVARYETPDHIDINKVGITPDHPLPASFPKNDDVHLPFSSTRTFWREKMKPMPVELFGEMEEQASTVAMDVDDVEALDIFGEGPIAALDHHRLTDSDFFNSFEDDFDDADIN</sequence>
<dbReference type="SMART" id="SM00245">
    <property type="entry name" value="TSPc"/>
    <property type="match status" value="1"/>
</dbReference>
<name>A0AAU9NTV3_9ASTR</name>
<dbReference type="GO" id="GO:0008236">
    <property type="term" value="F:serine-type peptidase activity"/>
    <property type="evidence" value="ECO:0007669"/>
    <property type="project" value="UniProtKB-KW"/>
</dbReference>
<evidence type="ECO:0000259" key="5">
    <source>
        <dbReference type="SMART" id="SM00245"/>
    </source>
</evidence>
<dbReference type="Proteomes" id="UP001157418">
    <property type="component" value="Unassembled WGS sequence"/>
</dbReference>
<keyword evidence="2" id="KW-0378">Hydrolase</keyword>
<keyword evidence="1" id="KW-0645">Protease</keyword>
<gene>
    <name evidence="6" type="ORF">LVIROSA_LOCUS27419</name>
</gene>
<evidence type="ECO:0000313" key="6">
    <source>
        <dbReference type="EMBL" id="CAH1441353.1"/>
    </source>
</evidence>
<dbReference type="InterPro" id="IPR005151">
    <property type="entry name" value="Tail-specific_protease"/>
</dbReference>
<evidence type="ECO:0000256" key="2">
    <source>
        <dbReference type="ARBA" id="ARBA00022801"/>
    </source>
</evidence>
<dbReference type="EMBL" id="CAKMRJ010005412">
    <property type="protein sequence ID" value="CAH1441353.1"/>
    <property type="molecule type" value="Genomic_DNA"/>
</dbReference>
<protein>
    <recommendedName>
        <fullName evidence="5">Tail specific protease domain-containing protein</fullName>
    </recommendedName>
</protein>
<dbReference type="GO" id="GO:0004175">
    <property type="term" value="F:endopeptidase activity"/>
    <property type="evidence" value="ECO:0007669"/>
    <property type="project" value="TreeGrafter"/>
</dbReference>
<keyword evidence="7" id="KW-1185">Reference proteome</keyword>
<proteinExistence type="predicted"/>
<feature type="signal peptide" evidence="4">
    <location>
        <begin position="1"/>
        <end position="23"/>
    </location>
</feature>